<accession>A0A0F9GKZ5</accession>
<gene>
    <name evidence="1" type="ORF">LCGC14_1897330</name>
</gene>
<sequence>LEAGILSQAEADKLAAVEQSRLDVINVDDFDPADLLAGKAARNSVKKEADAA</sequence>
<evidence type="ECO:0000313" key="1">
    <source>
        <dbReference type="EMBL" id="KKL91176.1"/>
    </source>
</evidence>
<dbReference type="EMBL" id="LAZR01019801">
    <property type="protein sequence ID" value="KKL91176.1"/>
    <property type="molecule type" value="Genomic_DNA"/>
</dbReference>
<organism evidence="1">
    <name type="scientific">marine sediment metagenome</name>
    <dbReference type="NCBI Taxonomy" id="412755"/>
    <lineage>
        <taxon>unclassified sequences</taxon>
        <taxon>metagenomes</taxon>
        <taxon>ecological metagenomes</taxon>
    </lineage>
</organism>
<comment type="caution">
    <text evidence="1">The sequence shown here is derived from an EMBL/GenBank/DDBJ whole genome shotgun (WGS) entry which is preliminary data.</text>
</comment>
<feature type="non-terminal residue" evidence="1">
    <location>
        <position position="1"/>
    </location>
</feature>
<protein>
    <submittedName>
        <fullName evidence="1">Uncharacterized protein</fullName>
    </submittedName>
</protein>
<proteinExistence type="predicted"/>
<reference evidence="1" key="1">
    <citation type="journal article" date="2015" name="Nature">
        <title>Complex archaea that bridge the gap between prokaryotes and eukaryotes.</title>
        <authorList>
            <person name="Spang A."/>
            <person name="Saw J.H."/>
            <person name="Jorgensen S.L."/>
            <person name="Zaremba-Niedzwiedzka K."/>
            <person name="Martijn J."/>
            <person name="Lind A.E."/>
            <person name="van Eijk R."/>
            <person name="Schleper C."/>
            <person name="Guy L."/>
            <person name="Ettema T.J."/>
        </authorList>
    </citation>
    <scope>NUCLEOTIDE SEQUENCE</scope>
</reference>
<name>A0A0F9GKZ5_9ZZZZ</name>
<dbReference type="AlphaFoldDB" id="A0A0F9GKZ5"/>